<dbReference type="Gene3D" id="3.90.230.10">
    <property type="entry name" value="Creatinase/methionine aminopeptidase superfamily"/>
    <property type="match status" value="1"/>
</dbReference>
<dbReference type="Proteomes" id="UP000281962">
    <property type="component" value="Unassembled WGS sequence"/>
</dbReference>
<dbReference type="SUPFAM" id="SSF53092">
    <property type="entry name" value="Creatinase/prolidase N-terminal domain"/>
    <property type="match status" value="1"/>
</dbReference>
<dbReference type="EMBL" id="QMQY01000096">
    <property type="protein sequence ID" value="RLE49553.1"/>
    <property type="molecule type" value="Genomic_DNA"/>
</dbReference>
<dbReference type="InterPro" id="IPR036005">
    <property type="entry name" value="Creatinase/aminopeptidase-like"/>
</dbReference>
<dbReference type="InterPro" id="IPR000994">
    <property type="entry name" value="Pept_M24"/>
</dbReference>
<evidence type="ECO:0000313" key="4">
    <source>
        <dbReference type="Proteomes" id="UP000281962"/>
    </source>
</evidence>
<protein>
    <submittedName>
        <fullName evidence="3">Aminopeptidase P family protein</fullName>
    </submittedName>
</protein>
<dbReference type="InterPro" id="IPR029149">
    <property type="entry name" value="Creatin/AminoP/Spt16_N"/>
</dbReference>
<comment type="caution">
    <text evidence="3">The sequence shown here is derived from an EMBL/GenBank/DDBJ whole genome shotgun (WGS) entry which is preliminary data.</text>
</comment>
<dbReference type="InterPro" id="IPR050659">
    <property type="entry name" value="Peptidase_M24B"/>
</dbReference>
<dbReference type="Gene3D" id="3.40.350.10">
    <property type="entry name" value="Creatinase/prolidase N-terminal domain"/>
    <property type="match status" value="1"/>
</dbReference>
<evidence type="ECO:0000259" key="2">
    <source>
        <dbReference type="Pfam" id="PF01321"/>
    </source>
</evidence>
<proteinExistence type="predicted"/>
<dbReference type="PANTHER" id="PTHR46112:SF2">
    <property type="entry name" value="XAA-PRO AMINOPEPTIDASE P-RELATED"/>
    <property type="match status" value="1"/>
</dbReference>
<name>A0A497EQE1_9CREN</name>
<dbReference type="AlphaFoldDB" id="A0A497EQE1"/>
<sequence>MSRFSISISTYNRRIERVRKILESKNYDALILFSPIRIFYLTGYKVLPTERPIALIIPVKDELTLFVPKLEEEHSKFRVPHIKRRIVYFEYPGVKHPMKIFAKAVEEMKLHDKNLASDAPGYPGIMGYRGPKLSEILPKARITIAPEIIDDMRLIKDEEEIKLLKESAKWTNLAHRLLQDYTAPGLIETEIAMRASYEASVAMIKALGPEYDPGTPLPARAVFRGQIGKYSAYPHMLAGSMIIKEGDVLVTGAGANVGGYSAELERTMIVGKPNEKQEKYFNIMVKAQQAALNAFKPGIKACEVNKAAFKVFKEEGVPMEYVLHRVGHGIGLEGHEPPWIEDGDETILKPGMVFSCEPGIYIPGFAGFRHSDTVVITEDGVEVITYYPRNLEELIIPT</sequence>
<evidence type="ECO:0000313" key="3">
    <source>
        <dbReference type="EMBL" id="RLE49553.1"/>
    </source>
</evidence>
<dbReference type="SUPFAM" id="SSF55920">
    <property type="entry name" value="Creatinase/aminopeptidase"/>
    <property type="match status" value="1"/>
</dbReference>
<gene>
    <name evidence="3" type="ORF">DRJ21_02305</name>
</gene>
<dbReference type="GO" id="GO:0004177">
    <property type="term" value="F:aminopeptidase activity"/>
    <property type="evidence" value="ECO:0007669"/>
    <property type="project" value="UniProtKB-KW"/>
</dbReference>
<keyword evidence="3" id="KW-0378">Hydrolase</keyword>
<dbReference type="InterPro" id="IPR000587">
    <property type="entry name" value="Creatinase_N"/>
</dbReference>
<organism evidence="3 4">
    <name type="scientific">Thermoproteota archaeon</name>
    <dbReference type="NCBI Taxonomy" id="2056631"/>
    <lineage>
        <taxon>Archaea</taxon>
        <taxon>Thermoproteota</taxon>
    </lineage>
</organism>
<dbReference type="Pfam" id="PF00557">
    <property type="entry name" value="Peptidase_M24"/>
    <property type="match status" value="1"/>
</dbReference>
<feature type="domain" description="Creatinase N-terminal" evidence="2">
    <location>
        <begin position="14"/>
        <end position="155"/>
    </location>
</feature>
<keyword evidence="3" id="KW-0645">Protease</keyword>
<feature type="domain" description="Peptidase M24" evidence="1">
    <location>
        <begin position="163"/>
        <end position="378"/>
    </location>
</feature>
<accession>A0A497EQE1</accession>
<evidence type="ECO:0000259" key="1">
    <source>
        <dbReference type="Pfam" id="PF00557"/>
    </source>
</evidence>
<reference evidence="3 4" key="1">
    <citation type="submission" date="2018-06" db="EMBL/GenBank/DDBJ databases">
        <title>Extensive metabolic versatility and redundancy in microbially diverse, dynamic hydrothermal sediments.</title>
        <authorList>
            <person name="Dombrowski N."/>
            <person name="Teske A."/>
            <person name="Baker B.J."/>
        </authorList>
    </citation>
    <scope>NUCLEOTIDE SEQUENCE [LARGE SCALE GENOMIC DNA]</scope>
    <source>
        <strain evidence="3">B30_G17</strain>
    </source>
</reference>
<dbReference type="Pfam" id="PF01321">
    <property type="entry name" value="Creatinase_N"/>
    <property type="match status" value="1"/>
</dbReference>
<dbReference type="PANTHER" id="PTHR46112">
    <property type="entry name" value="AMINOPEPTIDASE"/>
    <property type="match status" value="1"/>
</dbReference>
<keyword evidence="3" id="KW-0031">Aminopeptidase</keyword>